<dbReference type="InterPro" id="IPR021215">
    <property type="entry name" value="DUF2752"/>
</dbReference>
<name>A0A2I7SJY9_9FLAO</name>
<proteinExistence type="predicted"/>
<dbReference type="AlphaFoldDB" id="A0A2I7SJY9"/>
<dbReference type="Pfam" id="PF10825">
    <property type="entry name" value="DUF2752"/>
    <property type="match status" value="1"/>
</dbReference>
<dbReference type="OrthoDB" id="9815897at2"/>
<feature type="transmembrane region" description="Helical" evidence="1">
    <location>
        <begin position="35"/>
        <end position="57"/>
    </location>
</feature>
<gene>
    <name evidence="2" type="ORF">C1A40_12250</name>
</gene>
<evidence type="ECO:0000313" key="3">
    <source>
        <dbReference type="Proteomes" id="UP000236592"/>
    </source>
</evidence>
<dbReference type="KEGG" id="taj:C1A40_12250"/>
<dbReference type="RefSeq" id="WP_102996137.1">
    <property type="nucleotide sequence ID" value="NZ_CP025938.1"/>
</dbReference>
<evidence type="ECO:0000313" key="2">
    <source>
        <dbReference type="EMBL" id="AUS06174.1"/>
    </source>
</evidence>
<protein>
    <recommendedName>
        <fullName evidence="4">DUF2752 domain-containing protein</fullName>
    </recommendedName>
</protein>
<reference evidence="3" key="1">
    <citation type="submission" date="2018-01" db="EMBL/GenBank/DDBJ databases">
        <title>Complete genome of Tamlana sp. UJ94.</title>
        <authorList>
            <person name="Jung J."/>
            <person name="Chung D."/>
            <person name="Bae S.S."/>
            <person name="Baek K."/>
        </authorList>
    </citation>
    <scope>NUCLEOTIDE SEQUENCE [LARGE SCALE GENOMIC DNA]</scope>
    <source>
        <strain evidence="3">UJ94</strain>
    </source>
</reference>
<accession>A0A2I7SJY9</accession>
<dbReference type="EMBL" id="CP025938">
    <property type="protein sequence ID" value="AUS06174.1"/>
    <property type="molecule type" value="Genomic_DNA"/>
</dbReference>
<keyword evidence="1" id="KW-0812">Transmembrane</keyword>
<dbReference type="Proteomes" id="UP000236592">
    <property type="component" value="Chromosome"/>
</dbReference>
<evidence type="ECO:0000256" key="1">
    <source>
        <dbReference type="SAM" id="Phobius"/>
    </source>
</evidence>
<organism evidence="2 3">
    <name type="scientific">Pseudotamlana carrageenivorans</name>
    <dbReference type="NCBI Taxonomy" id="2069432"/>
    <lineage>
        <taxon>Bacteria</taxon>
        <taxon>Pseudomonadati</taxon>
        <taxon>Bacteroidota</taxon>
        <taxon>Flavobacteriia</taxon>
        <taxon>Flavobacteriales</taxon>
        <taxon>Flavobacteriaceae</taxon>
        <taxon>Pseudotamlana</taxon>
    </lineage>
</organism>
<sequence>MEEYMLPCLNKKYLGFECLGCGIQRALALLLQGEFIAAFKMYPAIYTLLLLFGLIAIHAVKNIKFGNKIITVLAIINGLIIVTSFIIKTFLTN</sequence>
<evidence type="ECO:0008006" key="4">
    <source>
        <dbReference type="Google" id="ProtNLM"/>
    </source>
</evidence>
<keyword evidence="1" id="KW-1133">Transmembrane helix</keyword>
<keyword evidence="1" id="KW-0472">Membrane</keyword>
<feature type="transmembrane region" description="Helical" evidence="1">
    <location>
        <begin position="69"/>
        <end position="91"/>
    </location>
</feature>
<keyword evidence="3" id="KW-1185">Reference proteome</keyword>